<organism evidence="3">
    <name type="scientific">Halomonas sp. RT37</name>
    <dbReference type="NCBI Taxonomy" id="2950872"/>
    <lineage>
        <taxon>Bacteria</taxon>
        <taxon>Pseudomonadati</taxon>
        <taxon>Pseudomonadota</taxon>
        <taxon>Gammaproteobacteria</taxon>
        <taxon>Oceanospirillales</taxon>
        <taxon>Halomonadaceae</taxon>
        <taxon>Halomonas</taxon>
    </lineage>
</organism>
<dbReference type="EMBL" id="CP098827">
    <property type="protein sequence ID" value="XBO71268.1"/>
    <property type="molecule type" value="Genomic_DNA"/>
</dbReference>
<reference evidence="3" key="1">
    <citation type="submission" date="2022-06" db="EMBL/GenBank/DDBJ databases">
        <title>A novel DMS-producing enzyme.</title>
        <authorList>
            <person name="Zhang Y."/>
        </authorList>
    </citation>
    <scope>NUCLEOTIDE SEQUENCE</scope>
    <source>
        <strain evidence="3">RT37</strain>
    </source>
</reference>
<feature type="domain" description="UspA" evidence="2">
    <location>
        <begin position="145"/>
        <end position="279"/>
    </location>
</feature>
<dbReference type="AlphaFoldDB" id="A0AAU7KJJ2"/>
<gene>
    <name evidence="3" type="ORF">NFG58_00675</name>
</gene>
<dbReference type="CDD" id="cd00293">
    <property type="entry name" value="USP-like"/>
    <property type="match status" value="2"/>
</dbReference>
<dbReference type="PANTHER" id="PTHR46268:SF6">
    <property type="entry name" value="UNIVERSAL STRESS PROTEIN UP12"/>
    <property type="match status" value="1"/>
</dbReference>
<sequence>MTRTLLFACDLSAENRSAFGRAIRLANEMGARLDVLHVLDPYLPHRVLRDLEGAVVDDIHAIATDLREDYALAEPPLLVQTVTGAPYAEIIREAHDRNAEMIILGTHRKRGHPDLIGGTTLARVLLSAPCPVLTVSQPPAEPWNDILVPVDFSLTCRRTLRETLRHFPESRLELLHAWDVPGERELGSDTDFAQWRDREVIRLRQQLEQEIDHLMAEFDRVPELELVLEQGDPLDVLIAHLRRQPPDLLALGNRSQAGRRSQITKRLLAEPRCDIMLCRAW</sequence>
<accession>A0AAU7KJJ2</accession>
<protein>
    <submittedName>
        <fullName evidence="3">Universal stress protein</fullName>
    </submittedName>
</protein>
<dbReference type="PANTHER" id="PTHR46268">
    <property type="entry name" value="STRESS RESPONSE PROTEIN NHAX"/>
    <property type="match status" value="1"/>
</dbReference>
<proteinExistence type="inferred from homology"/>
<name>A0AAU7KJJ2_9GAMM</name>
<dbReference type="InterPro" id="IPR006016">
    <property type="entry name" value="UspA"/>
</dbReference>
<comment type="similarity">
    <text evidence="1">Belongs to the universal stress protein A family.</text>
</comment>
<dbReference type="InterPro" id="IPR014729">
    <property type="entry name" value="Rossmann-like_a/b/a_fold"/>
</dbReference>
<dbReference type="Gene3D" id="3.40.50.620">
    <property type="entry name" value="HUPs"/>
    <property type="match status" value="2"/>
</dbReference>
<evidence type="ECO:0000256" key="1">
    <source>
        <dbReference type="ARBA" id="ARBA00008791"/>
    </source>
</evidence>
<dbReference type="RefSeq" id="WP_045993929.1">
    <property type="nucleotide sequence ID" value="NZ_CP098827.1"/>
</dbReference>
<evidence type="ECO:0000259" key="2">
    <source>
        <dbReference type="Pfam" id="PF00582"/>
    </source>
</evidence>
<dbReference type="Pfam" id="PF00582">
    <property type="entry name" value="Usp"/>
    <property type="match status" value="2"/>
</dbReference>
<evidence type="ECO:0000313" key="3">
    <source>
        <dbReference type="EMBL" id="XBO71268.1"/>
    </source>
</evidence>
<feature type="domain" description="UspA" evidence="2">
    <location>
        <begin position="1"/>
        <end position="135"/>
    </location>
</feature>
<dbReference type="SUPFAM" id="SSF52402">
    <property type="entry name" value="Adenine nucleotide alpha hydrolases-like"/>
    <property type="match status" value="2"/>
</dbReference>